<name>A0ABQ7C9V8_BRACR</name>
<proteinExistence type="predicted"/>
<comment type="caution">
    <text evidence="1">The sequence shown here is derived from an EMBL/GenBank/DDBJ whole genome shotgun (WGS) entry which is preliminary data.</text>
</comment>
<sequence length="99" mass="10928">MVRGNVPVGLKTLRQAFHGQDRSSSQLDVLFGFRADGPGQGQWRAVRSGHEAMGCWVLVQGRGAKSRVLGEWCWLMSDPKPSRFRRMAASGRGVQSLTD</sequence>
<organism evidence="1 2">
    <name type="scientific">Brassica cretica</name>
    <name type="common">Mustard</name>
    <dbReference type="NCBI Taxonomy" id="69181"/>
    <lineage>
        <taxon>Eukaryota</taxon>
        <taxon>Viridiplantae</taxon>
        <taxon>Streptophyta</taxon>
        <taxon>Embryophyta</taxon>
        <taxon>Tracheophyta</taxon>
        <taxon>Spermatophyta</taxon>
        <taxon>Magnoliopsida</taxon>
        <taxon>eudicotyledons</taxon>
        <taxon>Gunneridae</taxon>
        <taxon>Pentapetalae</taxon>
        <taxon>rosids</taxon>
        <taxon>malvids</taxon>
        <taxon>Brassicales</taxon>
        <taxon>Brassicaceae</taxon>
        <taxon>Brassiceae</taxon>
        <taxon>Brassica</taxon>
    </lineage>
</organism>
<dbReference type="Proteomes" id="UP000266723">
    <property type="component" value="Unassembled WGS sequence"/>
</dbReference>
<protein>
    <submittedName>
        <fullName evidence="1">Uncharacterized protein</fullName>
    </submittedName>
</protein>
<reference evidence="1 2" key="1">
    <citation type="journal article" date="2020" name="BMC Genomics">
        <title>Intraspecific diversification of the crop wild relative Brassica cretica Lam. using demographic model selection.</title>
        <authorList>
            <person name="Kioukis A."/>
            <person name="Michalopoulou V.A."/>
            <person name="Briers L."/>
            <person name="Pirintsos S."/>
            <person name="Studholme D.J."/>
            <person name="Pavlidis P."/>
            <person name="Sarris P.F."/>
        </authorList>
    </citation>
    <scope>NUCLEOTIDE SEQUENCE [LARGE SCALE GENOMIC DNA]</scope>
    <source>
        <strain evidence="2">cv. PFS-1207/04</strain>
    </source>
</reference>
<evidence type="ECO:0000313" key="1">
    <source>
        <dbReference type="EMBL" id="KAF3548490.1"/>
    </source>
</evidence>
<accession>A0ABQ7C9V8</accession>
<gene>
    <name evidence="1" type="ORF">DY000_02006667</name>
</gene>
<dbReference type="EMBL" id="QGKV02000832">
    <property type="protein sequence ID" value="KAF3548490.1"/>
    <property type="molecule type" value="Genomic_DNA"/>
</dbReference>
<keyword evidence="2" id="KW-1185">Reference proteome</keyword>
<evidence type="ECO:0000313" key="2">
    <source>
        <dbReference type="Proteomes" id="UP000266723"/>
    </source>
</evidence>